<reference evidence="1 2" key="1">
    <citation type="journal article" date="2018" name="Nat. Biotechnol.">
        <title>A standardized bacterial taxonomy based on genome phylogeny substantially revises the tree of life.</title>
        <authorList>
            <person name="Parks D.H."/>
            <person name="Chuvochina M."/>
            <person name="Waite D.W."/>
            <person name="Rinke C."/>
            <person name="Skarshewski A."/>
            <person name="Chaumeil P.A."/>
            <person name="Hugenholtz P."/>
        </authorList>
    </citation>
    <scope>NUCLEOTIDE SEQUENCE [LARGE SCALE GENOMIC DNA]</scope>
    <source>
        <strain evidence="1">UBA11482</strain>
    </source>
</reference>
<organism evidence="1 2">
    <name type="scientific">Coprobacter fastidiosus</name>
    <dbReference type="NCBI Taxonomy" id="1099853"/>
    <lineage>
        <taxon>Bacteria</taxon>
        <taxon>Pseudomonadati</taxon>
        <taxon>Bacteroidota</taxon>
        <taxon>Bacteroidia</taxon>
        <taxon>Bacteroidales</taxon>
        <taxon>Barnesiellaceae</taxon>
        <taxon>Coprobacter</taxon>
    </lineage>
</organism>
<protein>
    <submittedName>
        <fullName evidence="1">Uncharacterized protein</fullName>
    </submittedName>
</protein>
<name>A0A354LZX6_9BACT</name>
<dbReference type="EMBL" id="DNWC01000034">
    <property type="protein sequence ID" value="HBJ07815.1"/>
    <property type="molecule type" value="Genomic_DNA"/>
</dbReference>
<dbReference type="Proteomes" id="UP000262954">
    <property type="component" value="Unassembled WGS sequence"/>
</dbReference>
<gene>
    <name evidence="1" type="ORF">DDY73_02310</name>
</gene>
<dbReference type="RefSeq" id="WP_122303544.1">
    <property type="nucleotide sequence ID" value="NZ_CAUAJF010000067.1"/>
</dbReference>
<sequence>MKRVLSLCLVLIFPYVLYSQTDNYFFGIPLHKDRYNTVKELKGKGFKVINQSYDSLSLKGAIGPFGKCNVVLFSKIKKIKFLDDTVPVKDILRNTYSFFEKSGHECYELSRNYMAIVAQDCINVDELMILDLSEVMSVKFKGIALGQPLKDIKLILEKEYDYYSTYKGYTILKGKFAGYRDCSIYLNAEKENEIVSVVSVYFPSEEKWENLLFQYDSLKRSLAEKYGEPQESIEKLGGCTGGSIEDLINGNLKFKTVFKSSIFGEIIISLLGFKESLSGSVYISYFDLLSLMIENKENKEDL</sequence>
<evidence type="ECO:0000313" key="1">
    <source>
        <dbReference type="EMBL" id="HBJ07815.1"/>
    </source>
</evidence>
<dbReference type="AlphaFoldDB" id="A0A354LZX6"/>
<evidence type="ECO:0000313" key="2">
    <source>
        <dbReference type="Proteomes" id="UP000262954"/>
    </source>
</evidence>
<proteinExistence type="predicted"/>
<comment type="caution">
    <text evidence="1">The sequence shown here is derived from an EMBL/GenBank/DDBJ whole genome shotgun (WGS) entry which is preliminary data.</text>
</comment>
<accession>A0A354LZX6</accession>